<proteinExistence type="predicted"/>
<keyword evidence="2" id="KW-1185">Reference proteome</keyword>
<evidence type="ECO:0000313" key="1">
    <source>
        <dbReference type="EMBL" id="KIK75363.1"/>
    </source>
</evidence>
<dbReference type="HOGENOM" id="CLU_2210819_0_0_1"/>
<organism evidence="1 2">
    <name type="scientific">Paxillus rubicundulus Ve08.2h10</name>
    <dbReference type="NCBI Taxonomy" id="930991"/>
    <lineage>
        <taxon>Eukaryota</taxon>
        <taxon>Fungi</taxon>
        <taxon>Dikarya</taxon>
        <taxon>Basidiomycota</taxon>
        <taxon>Agaricomycotina</taxon>
        <taxon>Agaricomycetes</taxon>
        <taxon>Agaricomycetidae</taxon>
        <taxon>Boletales</taxon>
        <taxon>Paxilineae</taxon>
        <taxon>Paxillaceae</taxon>
        <taxon>Paxillus</taxon>
    </lineage>
</organism>
<reference evidence="2" key="2">
    <citation type="submission" date="2015-01" db="EMBL/GenBank/DDBJ databases">
        <title>Evolutionary Origins and Diversification of the Mycorrhizal Mutualists.</title>
        <authorList>
            <consortium name="DOE Joint Genome Institute"/>
            <consortium name="Mycorrhizal Genomics Consortium"/>
            <person name="Kohler A."/>
            <person name="Kuo A."/>
            <person name="Nagy L.G."/>
            <person name="Floudas D."/>
            <person name="Copeland A."/>
            <person name="Barry K.W."/>
            <person name="Cichocki N."/>
            <person name="Veneault-Fourrey C."/>
            <person name="LaButti K."/>
            <person name="Lindquist E.A."/>
            <person name="Lipzen A."/>
            <person name="Lundell T."/>
            <person name="Morin E."/>
            <person name="Murat C."/>
            <person name="Riley R."/>
            <person name="Ohm R."/>
            <person name="Sun H."/>
            <person name="Tunlid A."/>
            <person name="Henrissat B."/>
            <person name="Grigoriev I.V."/>
            <person name="Hibbett D.S."/>
            <person name="Martin F."/>
        </authorList>
    </citation>
    <scope>NUCLEOTIDE SEQUENCE [LARGE SCALE GENOMIC DNA]</scope>
    <source>
        <strain evidence="2">Ve08.2h10</strain>
    </source>
</reference>
<gene>
    <name evidence="1" type="ORF">PAXRUDRAFT_173075</name>
</gene>
<dbReference type="AlphaFoldDB" id="A0A0D0CJI0"/>
<reference evidence="1 2" key="1">
    <citation type="submission" date="2014-04" db="EMBL/GenBank/DDBJ databases">
        <authorList>
            <consortium name="DOE Joint Genome Institute"/>
            <person name="Kuo A."/>
            <person name="Kohler A."/>
            <person name="Jargeat P."/>
            <person name="Nagy L.G."/>
            <person name="Floudas D."/>
            <person name="Copeland A."/>
            <person name="Barry K.W."/>
            <person name="Cichocki N."/>
            <person name="Veneault-Fourrey C."/>
            <person name="LaButti K."/>
            <person name="Lindquist E.A."/>
            <person name="Lipzen A."/>
            <person name="Lundell T."/>
            <person name="Morin E."/>
            <person name="Murat C."/>
            <person name="Sun H."/>
            <person name="Tunlid A."/>
            <person name="Henrissat B."/>
            <person name="Grigoriev I.V."/>
            <person name="Hibbett D.S."/>
            <person name="Martin F."/>
            <person name="Nordberg H.P."/>
            <person name="Cantor M.N."/>
            <person name="Hua S.X."/>
        </authorList>
    </citation>
    <scope>NUCLEOTIDE SEQUENCE [LARGE SCALE GENOMIC DNA]</scope>
    <source>
        <strain evidence="1 2">Ve08.2h10</strain>
    </source>
</reference>
<name>A0A0D0CJI0_9AGAM</name>
<dbReference type="EMBL" id="KN828163">
    <property type="protein sequence ID" value="KIK75363.1"/>
    <property type="molecule type" value="Genomic_DNA"/>
</dbReference>
<sequence>MDPHSPSPQDPLGDPIAHTGMTDKEISLLNSRLQVWMDTTKDRKKDQFEAVCKELHALPCVTALNRHQWDVHKKVRSNRCQGIMVGNITDDCCR</sequence>
<evidence type="ECO:0000313" key="2">
    <source>
        <dbReference type="Proteomes" id="UP000054538"/>
    </source>
</evidence>
<protein>
    <submittedName>
        <fullName evidence="1">Uncharacterized protein</fullName>
    </submittedName>
</protein>
<accession>A0A0D0CJI0</accession>
<dbReference type="InParanoid" id="A0A0D0CJI0"/>
<dbReference type="OrthoDB" id="10342443at2759"/>
<dbReference type="Proteomes" id="UP000054538">
    <property type="component" value="Unassembled WGS sequence"/>
</dbReference>